<accession>A0A1S6HT79</accession>
<dbReference type="GO" id="GO:0016020">
    <property type="term" value="C:membrane"/>
    <property type="evidence" value="ECO:0007669"/>
    <property type="project" value="UniProtKB-SubCell"/>
</dbReference>
<feature type="domain" description="OmpA-like" evidence="5">
    <location>
        <begin position="119"/>
        <end position="234"/>
    </location>
</feature>
<comment type="subcellular location">
    <subcellularLocation>
        <location evidence="1">Membrane</location>
    </subcellularLocation>
</comment>
<protein>
    <submittedName>
        <fullName evidence="6">OmpA family</fullName>
    </submittedName>
</protein>
<organism evidence="6 7">
    <name type="scientific">Shewanella psychrophila</name>
    <dbReference type="NCBI Taxonomy" id="225848"/>
    <lineage>
        <taxon>Bacteria</taxon>
        <taxon>Pseudomonadati</taxon>
        <taxon>Pseudomonadota</taxon>
        <taxon>Gammaproteobacteria</taxon>
        <taxon>Alteromonadales</taxon>
        <taxon>Shewanellaceae</taxon>
        <taxon>Shewanella</taxon>
    </lineage>
</organism>
<dbReference type="Gene3D" id="3.30.1330.60">
    <property type="entry name" value="OmpA-like domain"/>
    <property type="match status" value="1"/>
</dbReference>
<dbReference type="AlphaFoldDB" id="A0A1S6HT79"/>
<reference evidence="6 7" key="1">
    <citation type="submission" date="2016-03" db="EMBL/GenBank/DDBJ databases">
        <title>Complete genome sequence of Shewanella psychrophila WP2, a deep sea bacterium isolated from west Pacific sediment.</title>
        <authorList>
            <person name="Xu G."/>
            <person name="Jian H."/>
        </authorList>
    </citation>
    <scope>NUCLEOTIDE SEQUENCE [LARGE SCALE GENOMIC DNA]</scope>
    <source>
        <strain evidence="6 7">WP2</strain>
    </source>
</reference>
<sequence length="258" mass="29616">MKHLLMLIFMLTAACAQLDSGEVPKGSESKLLTINTKPTEAAIYKDGHYIGHSPLRVWLWHGAPSNSQIIALPLYQHQFIQVKSLRIPTIPTQLTFYMTEPSEHQYDFLNNPTQSQQEQQPSQHLKRLQLFFEFDQAQLTIAEIARLTHWLGQLNTAPYRIELHAYADETGSQEYNKALSYRRALAIKQYLQDLAIKPEELLVIHHGERVSLNRELRLSKQGDRMVELLVFYLDHDTKDSPVNNTEANTSDNKKAPGL</sequence>
<feature type="chain" id="PRO_5010576313" evidence="4">
    <location>
        <begin position="17"/>
        <end position="258"/>
    </location>
</feature>
<dbReference type="OrthoDB" id="9782229at2"/>
<evidence type="ECO:0000256" key="1">
    <source>
        <dbReference type="ARBA" id="ARBA00004370"/>
    </source>
</evidence>
<feature type="signal peptide" evidence="4">
    <location>
        <begin position="1"/>
        <end position="16"/>
    </location>
</feature>
<evidence type="ECO:0000256" key="4">
    <source>
        <dbReference type="SAM" id="SignalP"/>
    </source>
</evidence>
<dbReference type="PRINTS" id="PR01021">
    <property type="entry name" value="OMPADOMAIN"/>
</dbReference>
<dbReference type="CDD" id="cd07185">
    <property type="entry name" value="OmpA_C-like"/>
    <property type="match status" value="1"/>
</dbReference>
<gene>
    <name evidence="6" type="ORF">Sps_03630</name>
</gene>
<evidence type="ECO:0000256" key="2">
    <source>
        <dbReference type="ARBA" id="ARBA00023136"/>
    </source>
</evidence>
<dbReference type="PROSITE" id="PS51123">
    <property type="entry name" value="OMPA_2"/>
    <property type="match status" value="1"/>
</dbReference>
<proteinExistence type="predicted"/>
<evidence type="ECO:0000313" key="6">
    <source>
        <dbReference type="EMBL" id="AQS38757.1"/>
    </source>
</evidence>
<evidence type="ECO:0000259" key="5">
    <source>
        <dbReference type="PROSITE" id="PS51123"/>
    </source>
</evidence>
<evidence type="ECO:0000313" key="7">
    <source>
        <dbReference type="Proteomes" id="UP000189545"/>
    </source>
</evidence>
<dbReference type="PROSITE" id="PS51257">
    <property type="entry name" value="PROKAR_LIPOPROTEIN"/>
    <property type="match status" value="1"/>
</dbReference>
<evidence type="ECO:0000256" key="3">
    <source>
        <dbReference type="PROSITE-ProRule" id="PRU00473"/>
    </source>
</evidence>
<dbReference type="InterPro" id="IPR036737">
    <property type="entry name" value="OmpA-like_sf"/>
</dbReference>
<dbReference type="Proteomes" id="UP000189545">
    <property type="component" value="Chromosome"/>
</dbReference>
<keyword evidence="2 3" id="KW-0472">Membrane</keyword>
<dbReference type="STRING" id="225848.Sps_03630"/>
<dbReference type="KEGG" id="spsw:Sps_03630"/>
<keyword evidence="7" id="KW-1185">Reference proteome</keyword>
<dbReference type="Pfam" id="PF00691">
    <property type="entry name" value="OmpA"/>
    <property type="match status" value="1"/>
</dbReference>
<dbReference type="RefSeq" id="WP_077753757.1">
    <property type="nucleotide sequence ID" value="NZ_CP014782.1"/>
</dbReference>
<dbReference type="SUPFAM" id="SSF103088">
    <property type="entry name" value="OmpA-like"/>
    <property type="match status" value="1"/>
</dbReference>
<dbReference type="EMBL" id="CP014782">
    <property type="protein sequence ID" value="AQS38757.1"/>
    <property type="molecule type" value="Genomic_DNA"/>
</dbReference>
<dbReference type="InterPro" id="IPR006665">
    <property type="entry name" value="OmpA-like"/>
</dbReference>
<keyword evidence="4" id="KW-0732">Signal</keyword>
<dbReference type="InterPro" id="IPR006664">
    <property type="entry name" value="OMP_bac"/>
</dbReference>
<name>A0A1S6HT79_9GAMM</name>